<evidence type="ECO:0000256" key="3">
    <source>
        <dbReference type="ARBA" id="ARBA00023134"/>
    </source>
</evidence>
<name>A0AAV1QN03_SCOSC</name>
<evidence type="ECO:0000256" key="1">
    <source>
        <dbReference type="ARBA" id="ARBA00008535"/>
    </source>
</evidence>
<dbReference type="InterPro" id="IPR006703">
    <property type="entry name" value="G_AIG1"/>
</dbReference>
<dbReference type="Pfam" id="PF04548">
    <property type="entry name" value="AIG1"/>
    <property type="match status" value="3"/>
</dbReference>
<dbReference type="PROSITE" id="PS51720">
    <property type="entry name" value="G_AIG1"/>
    <property type="match status" value="1"/>
</dbReference>
<evidence type="ECO:0000313" key="5">
    <source>
        <dbReference type="EMBL" id="CAK6984884.1"/>
    </source>
</evidence>
<dbReference type="PANTHER" id="PTHR10903">
    <property type="entry name" value="GTPASE, IMAP FAMILY MEMBER-RELATED"/>
    <property type="match status" value="1"/>
</dbReference>
<dbReference type="Gene3D" id="3.40.50.300">
    <property type="entry name" value="P-loop containing nucleotide triphosphate hydrolases"/>
    <property type="match status" value="3"/>
</dbReference>
<dbReference type="GO" id="GO:0005525">
    <property type="term" value="F:GTP binding"/>
    <property type="evidence" value="ECO:0007669"/>
    <property type="project" value="UniProtKB-KW"/>
</dbReference>
<sequence>MDPDLTIVLLGDSGVGKSATGNTILGRAAFVSEPSFDPVTTTISEQTGRVLEKNISVIDTPGILDSEQEVRTRCQNILRSSRPKLFLVVLSVGRFTDEDQEAVDAAIRVLGDEGLKHSYLLFTSGDSLRTPLKEYIYEFKSSPLRQIVQMFGERFHLFNNKTNEEEQVQQLLKKSQEVQKVPEINLPGVSIVLLGHHGVGKSATGNNILGRTAFESKLSVKPVTTQICEQTGTVLGTLVSVVDTPGILCDGAQRKIKTFCQEGLQFSRPKLFLVLLRVGRFTAEDQRAVEAAVTLLKGPQFETCYLLFTGGDALKDIPLDHYINEDHEGPLQNLVRRFSGRIHVFNNEEGGQEQVTKLLLKSADGLRKSLQLVKRRIILSGVSGSGISSSGNTILGSNVFSSDFSFESVSRERVWESVSRERVCQSAEVDGHWLTVEDCPGLTVRDAYTGLSQVMGRDEDDEEDDS</sequence>
<dbReference type="Proteomes" id="UP001314229">
    <property type="component" value="Unassembled WGS sequence"/>
</dbReference>
<comment type="caution">
    <text evidence="5">The sequence shown here is derived from an EMBL/GenBank/DDBJ whole genome shotgun (WGS) entry which is preliminary data.</text>
</comment>
<reference evidence="5 6" key="1">
    <citation type="submission" date="2024-01" db="EMBL/GenBank/DDBJ databases">
        <authorList>
            <person name="Alioto T."/>
            <person name="Alioto T."/>
            <person name="Gomez Garrido J."/>
        </authorList>
    </citation>
    <scope>NUCLEOTIDE SEQUENCE [LARGE SCALE GENOMIC DNA]</scope>
</reference>
<evidence type="ECO:0000259" key="4">
    <source>
        <dbReference type="PROSITE" id="PS51720"/>
    </source>
</evidence>
<evidence type="ECO:0000313" key="6">
    <source>
        <dbReference type="Proteomes" id="UP001314229"/>
    </source>
</evidence>
<dbReference type="AlphaFoldDB" id="A0AAV1QN03"/>
<dbReference type="SUPFAM" id="SSF52540">
    <property type="entry name" value="P-loop containing nucleoside triphosphate hydrolases"/>
    <property type="match status" value="2"/>
</dbReference>
<dbReference type="EMBL" id="CAWUFR010002424">
    <property type="protein sequence ID" value="CAK6984884.1"/>
    <property type="molecule type" value="Genomic_DNA"/>
</dbReference>
<dbReference type="PANTHER" id="PTHR10903:SF170">
    <property type="entry name" value="GTPASE IMAP FAMILY MEMBER 7"/>
    <property type="match status" value="1"/>
</dbReference>
<dbReference type="InterPro" id="IPR027417">
    <property type="entry name" value="P-loop_NTPase"/>
</dbReference>
<protein>
    <submittedName>
        <fullName evidence="5">GTPase IMAP family member 8-like isoform X3</fullName>
    </submittedName>
</protein>
<gene>
    <name evidence="5" type="ORF">FSCOSCO3_A037567</name>
</gene>
<feature type="domain" description="AIG1-type G" evidence="4">
    <location>
        <begin position="2"/>
        <end position="197"/>
    </location>
</feature>
<keyword evidence="3" id="KW-0342">GTP-binding</keyword>
<keyword evidence="2" id="KW-0547">Nucleotide-binding</keyword>
<accession>A0AAV1QN03</accession>
<comment type="similarity">
    <text evidence="1">Belongs to the TRAFAC class TrmE-Era-EngA-EngB-Septin-like GTPase superfamily. AIG1/Toc34/Toc159-like paraseptin GTPase family. IAN subfamily.</text>
</comment>
<dbReference type="InterPro" id="IPR045058">
    <property type="entry name" value="GIMA/IAN/Toc"/>
</dbReference>
<organism evidence="5 6">
    <name type="scientific">Scomber scombrus</name>
    <name type="common">Atlantic mackerel</name>
    <name type="synonym">Scomber vernalis</name>
    <dbReference type="NCBI Taxonomy" id="13677"/>
    <lineage>
        <taxon>Eukaryota</taxon>
        <taxon>Metazoa</taxon>
        <taxon>Chordata</taxon>
        <taxon>Craniata</taxon>
        <taxon>Vertebrata</taxon>
        <taxon>Euteleostomi</taxon>
        <taxon>Actinopterygii</taxon>
        <taxon>Neopterygii</taxon>
        <taxon>Teleostei</taxon>
        <taxon>Neoteleostei</taxon>
        <taxon>Acanthomorphata</taxon>
        <taxon>Pelagiaria</taxon>
        <taxon>Scombriformes</taxon>
        <taxon>Scombridae</taxon>
        <taxon>Scomber</taxon>
    </lineage>
</organism>
<keyword evidence="6" id="KW-1185">Reference proteome</keyword>
<evidence type="ECO:0000256" key="2">
    <source>
        <dbReference type="ARBA" id="ARBA00022741"/>
    </source>
</evidence>
<proteinExistence type="inferred from homology"/>